<sequence length="270" mass="30691">MQVAAENHFLDRLTFYSSRLITERQGWPGNRVPTNLLDQTVQNTLGCELVKQRGESTQSLCNYQLKPVYIIAICDFAFSCLPLFPAPLQKAWFCGAATFFDESRTIPTPTSFSPHLVPFNNSAHYCLISLPSFEMAPEACNGTLERIVWLLHNLGSEGQFSQPIPDWAYSSDELQHFMKVVYLKGLSPQAHHVYQQELSLSRSYESSIQCAEDRAWAEGRQEGRQQAMKEAKEARDQLVRQLLKLVPIELHNFAASLSSLSEFCFFPVMM</sequence>
<comment type="caution">
    <text evidence="1">The sequence shown here is derived from an EMBL/GenBank/DDBJ whole genome shotgun (WGS) entry which is preliminary data.</text>
</comment>
<gene>
    <name evidence="1" type="ORF">MJO28_002370</name>
</gene>
<organism evidence="1 2">
    <name type="scientific">Puccinia striiformis f. sp. tritici</name>
    <dbReference type="NCBI Taxonomy" id="168172"/>
    <lineage>
        <taxon>Eukaryota</taxon>
        <taxon>Fungi</taxon>
        <taxon>Dikarya</taxon>
        <taxon>Basidiomycota</taxon>
        <taxon>Pucciniomycotina</taxon>
        <taxon>Pucciniomycetes</taxon>
        <taxon>Pucciniales</taxon>
        <taxon>Pucciniaceae</taxon>
        <taxon>Puccinia</taxon>
    </lineage>
</organism>
<evidence type="ECO:0000313" key="2">
    <source>
        <dbReference type="Proteomes" id="UP001060170"/>
    </source>
</evidence>
<dbReference type="EMBL" id="CM045866">
    <property type="protein sequence ID" value="KAI7961881.1"/>
    <property type="molecule type" value="Genomic_DNA"/>
</dbReference>
<dbReference type="Proteomes" id="UP001060170">
    <property type="component" value="Chromosome 2"/>
</dbReference>
<accession>A0ACC0EXN6</accession>
<reference evidence="2" key="2">
    <citation type="journal article" date="2018" name="Mol. Plant Microbe Interact.">
        <title>Genome sequence resources for the wheat stripe rust pathogen (Puccinia striiformis f. sp. tritici) and the barley stripe rust pathogen (Puccinia striiformis f. sp. hordei).</title>
        <authorList>
            <person name="Xia C."/>
            <person name="Wang M."/>
            <person name="Yin C."/>
            <person name="Cornejo O.E."/>
            <person name="Hulbert S.H."/>
            <person name="Chen X."/>
        </authorList>
    </citation>
    <scope>NUCLEOTIDE SEQUENCE [LARGE SCALE GENOMIC DNA]</scope>
    <source>
        <strain evidence="2">93-210</strain>
    </source>
</reference>
<protein>
    <submittedName>
        <fullName evidence="1">Uncharacterized protein</fullName>
    </submittedName>
</protein>
<keyword evidence="2" id="KW-1185">Reference proteome</keyword>
<evidence type="ECO:0000313" key="1">
    <source>
        <dbReference type="EMBL" id="KAI7961881.1"/>
    </source>
</evidence>
<reference evidence="2" key="1">
    <citation type="journal article" date="2018" name="BMC Genomics">
        <title>Genomic insights into host adaptation between the wheat stripe rust pathogen (Puccinia striiformis f. sp. tritici) and the barley stripe rust pathogen (Puccinia striiformis f. sp. hordei).</title>
        <authorList>
            <person name="Xia C."/>
            <person name="Wang M."/>
            <person name="Yin C."/>
            <person name="Cornejo O.E."/>
            <person name="Hulbert S.H."/>
            <person name="Chen X."/>
        </authorList>
    </citation>
    <scope>NUCLEOTIDE SEQUENCE [LARGE SCALE GENOMIC DNA]</scope>
    <source>
        <strain evidence="2">93-210</strain>
    </source>
</reference>
<name>A0ACC0EXN6_9BASI</name>
<reference evidence="1 2" key="3">
    <citation type="journal article" date="2022" name="Microbiol. Spectr.">
        <title>Folding features and dynamics of 3D genome architecture in plant fungal pathogens.</title>
        <authorList>
            <person name="Xia C."/>
        </authorList>
    </citation>
    <scope>NUCLEOTIDE SEQUENCE [LARGE SCALE GENOMIC DNA]</scope>
    <source>
        <strain evidence="1 2">93-210</strain>
    </source>
</reference>
<proteinExistence type="predicted"/>